<dbReference type="EMBL" id="CP025299">
    <property type="protein sequence ID" value="AUG29863.1"/>
    <property type="molecule type" value="Genomic_DNA"/>
</dbReference>
<name>A0A2K9DYX9_9MICO</name>
<accession>A0A2K9DYX9</accession>
<dbReference type="PANTHER" id="PTHR34070">
    <property type="entry name" value="ARMADILLO-TYPE FOLD"/>
    <property type="match status" value="1"/>
</dbReference>
<reference evidence="1 2" key="1">
    <citation type="submission" date="2017-12" db="EMBL/GenBank/DDBJ databases">
        <title>Isolation and characterization of estrogens degradatiion strain Microbacterium hominis SJTG1.</title>
        <authorList>
            <person name="Xiong W."/>
            <person name="Yin C."/>
            <person name="Zheng D."/>
            <person name="Liang R."/>
        </authorList>
    </citation>
    <scope>NUCLEOTIDE SEQUENCE [LARGE SCALE GENOMIC DNA]</scope>
    <source>
        <strain evidence="1 2">SJTG1</strain>
    </source>
</reference>
<evidence type="ECO:0000313" key="2">
    <source>
        <dbReference type="Proteomes" id="UP000233276"/>
    </source>
</evidence>
<dbReference type="AlphaFoldDB" id="A0A2K9DYX9"/>
<dbReference type="InterPro" id="IPR014825">
    <property type="entry name" value="DNA_alkylation"/>
</dbReference>
<dbReference type="KEGG" id="mhos:CXR34_10685"/>
<evidence type="ECO:0000313" key="1">
    <source>
        <dbReference type="EMBL" id="AUG29863.1"/>
    </source>
</evidence>
<organism evidence="1 2">
    <name type="scientific">Microbacterium hominis</name>
    <dbReference type="NCBI Taxonomy" id="162426"/>
    <lineage>
        <taxon>Bacteria</taxon>
        <taxon>Bacillati</taxon>
        <taxon>Actinomycetota</taxon>
        <taxon>Actinomycetes</taxon>
        <taxon>Micrococcales</taxon>
        <taxon>Microbacteriaceae</taxon>
        <taxon>Microbacterium</taxon>
    </lineage>
</organism>
<dbReference type="PANTHER" id="PTHR34070:SF1">
    <property type="entry name" value="DNA ALKYLATION REPAIR PROTEIN"/>
    <property type="match status" value="1"/>
</dbReference>
<gene>
    <name evidence="1" type="ORF">CXR34_10685</name>
</gene>
<dbReference type="InterPro" id="IPR016024">
    <property type="entry name" value="ARM-type_fold"/>
</dbReference>
<protein>
    <submittedName>
        <fullName evidence="1">DNA alkylation repair protein</fullName>
    </submittedName>
</protein>
<dbReference type="Gene3D" id="1.25.10.90">
    <property type="match status" value="1"/>
</dbReference>
<dbReference type="Proteomes" id="UP000233276">
    <property type="component" value="Chromosome"/>
</dbReference>
<dbReference type="RefSeq" id="WP_101306374.1">
    <property type="nucleotide sequence ID" value="NZ_CP025299.1"/>
</dbReference>
<sequence length="219" mass="24519">MDELTDAIRADLRLAADPARAAGQQAYMKSAMPFLGVRVPAARRLVHARARGIRDGVVLQETALTLWDGAQFREERYAALALLALRPVKGDLAIVPLIAHMVRTGQWWDITDELAHRVADLLDAHPAEATLLVRGWSVDDDLWMRRLAIIAQLGRRDRLDLDLLTDVIEQNADDPEFFIRKAIGWALRDAARTRPDEARAFVAAHRLSPLSAREALKNL</sequence>
<dbReference type="Pfam" id="PF08713">
    <property type="entry name" value="DNA_alkylation"/>
    <property type="match status" value="1"/>
</dbReference>
<dbReference type="SUPFAM" id="SSF48371">
    <property type="entry name" value="ARM repeat"/>
    <property type="match status" value="1"/>
</dbReference>
<proteinExistence type="predicted"/>